<reference evidence="7 8" key="1">
    <citation type="submission" date="2019-03" db="EMBL/GenBank/DDBJ databases">
        <title>This is whole genome sequence of Paenibacillus sp MS74 strain.</title>
        <authorList>
            <person name="Trinh H.N."/>
        </authorList>
    </citation>
    <scope>NUCLEOTIDE SEQUENCE [LARGE SCALE GENOMIC DNA]</scope>
    <source>
        <strain evidence="7 8">MS74</strain>
    </source>
</reference>
<evidence type="ECO:0000313" key="7">
    <source>
        <dbReference type="EMBL" id="TDF94171.1"/>
    </source>
</evidence>
<dbReference type="InterPro" id="IPR006102">
    <property type="entry name" value="Ig-like_GH2"/>
</dbReference>
<dbReference type="InterPro" id="IPR006101">
    <property type="entry name" value="Glyco_hydro_2"/>
</dbReference>
<dbReference type="RefSeq" id="WP_133233342.1">
    <property type="nucleotide sequence ID" value="NZ_SMRT01000014.1"/>
</dbReference>
<feature type="domain" description="Glycoside hydrolase family 2 immunoglobulin-like beta-sandwich" evidence="4">
    <location>
        <begin position="162"/>
        <end position="263"/>
    </location>
</feature>
<comment type="caution">
    <text evidence="7">The sequence shown here is derived from an EMBL/GenBank/DDBJ whole genome shotgun (WGS) entry which is preliminary data.</text>
</comment>
<evidence type="ECO:0000259" key="4">
    <source>
        <dbReference type="Pfam" id="PF00703"/>
    </source>
</evidence>
<dbReference type="GO" id="GO:0005975">
    <property type="term" value="P:carbohydrate metabolic process"/>
    <property type="evidence" value="ECO:0007669"/>
    <property type="project" value="InterPro"/>
</dbReference>
<dbReference type="EMBL" id="SMRT01000014">
    <property type="protein sequence ID" value="TDF94171.1"/>
    <property type="molecule type" value="Genomic_DNA"/>
</dbReference>
<comment type="similarity">
    <text evidence="1">Belongs to the glycosyl hydrolase 2 family.</text>
</comment>
<dbReference type="SUPFAM" id="SSF49303">
    <property type="entry name" value="beta-Galactosidase/glucuronidase domain"/>
    <property type="match status" value="1"/>
</dbReference>
<dbReference type="AlphaFoldDB" id="A0A4R5KFL3"/>
<dbReference type="SUPFAM" id="SSF51445">
    <property type="entry name" value="(Trans)glycosidases"/>
    <property type="match status" value="1"/>
</dbReference>
<organism evidence="7 8">
    <name type="scientific">Paenibacillus piri</name>
    <dbReference type="NCBI Taxonomy" id="2547395"/>
    <lineage>
        <taxon>Bacteria</taxon>
        <taxon>Bacillati</taxon>
        <taxon>Bacillota</taxon>
        <taxon>Bacilli</taxon>
        <taxon>Bacillales</taxon>
        <taxon>Paenibacillaceae</taxon>
        <taxon>Paenibacillus</taxon>
    </lineage>
</organism>
<dbReference type="Pfam" id="PF02837">
    <property type="entry name" value="Glyco_hydro_2_N"/>
    <property type="match status" value="1"/>
</dbReference>
<dbReference type="InterPro" id="IPR006104">
    <property type="entry name" value="Glyco_hydro_2_N"/>
</dbReference>
<dbReference type="SUPFAM" id="SSF49785">
    <property type="entry name" value="Galactose-binding domain-like"/>
    <property type="match status" value="1"/>
</dbReference>
<feature type="domain" description="Glycosyl hydrolases family 2 sugar binding" evidence="6">
    <location>
        <begin position="6"/>
        <end position="160"/>
    </location>
</feature>
<dbReference type="InterPro" id="IPR008979">
    <property type="entry name" value="Galactose-bd-like_sf"/>
</dbReference>
<evidence type="ECO:0000256" key="3">
    <source>
        <dbReference type="ARBA" id="ARBA00023295"/>
    </source>
</evidence>
<dbReference type="InterPro" id="IPR051913">
    <property type="entry name" value="GH2_Domain-Containing"/>
</dbReference>
<dbReference type="Gene3D" id="3.20.20.80">
    <property type="entry name" value="Glycosidases"/>
    <property type="match status" value="1"/>
</dbReference>
<dbReference type="Pfam" id="PF02836">
    <property type="entry name" value="Glyco_hydro_2_C"/>
    <property type="match status" value="1"/>
</dbReference>
<dbReference type="InterPro" id="IPR017853">
    <property type="entry name" value="GH"/>
</dbReference>
<keyword evidence="2 7" id="KW-0378">Hydrolase</keyword>
<accession>A0A4R5KFL3</accession>
<protein>
    <submittedName>
        <fullName evidence="7">Glycoside hydrolase family 2</fullName>
    </submittedName>
</protein>
<dbReference type="PANTHER" id="PTHR42732">
    <property type="entry name" value="BETA-GALACTOSIDASE"/>
    <property type="match status" value="1"/>
</dbReference>
<feature type="domain" description="Glycoside hydrolase family 2 catalytic" evidence="5">
    <location>
        <begin position="265"/>
        <end position="484"/>
    </location>
</feature>
<dbReference type="Proteomes" id="UP000295636">
    <property type="component" value="Unassembled WGS sequence"/>
</dbReference>
<dbReference type="Gene3D" id="2.60.40.10">
    <property type="entry name" value="Immunoglobulins"/>
    <property type="match status" value="1"/>
</dbReference>
<dbReference type="InterPro" id="IPR013783">
    <property type="entry name" value="Ig-like_fold"/>
</dbReference>
<name>A0A4R5KFL3_9BACL</name>
<evidence type="ECO:0000256" key="2">
    <source>
        <dbReference type="ARBA" id="ARBA00022801"/>
    </source>
</evidence>
<keyword evidence="8" id="KW-1185">Reference proteome</keyword>
<dbReference type="PANTHER" id="PTHR42732:SF3">
    <property type="entry name" value="HYDROLASE"/>
    <property type="match status" value="1"/>
</dbReference>
<keyword evidence="3" id="KW-0326">Glycosidase</keyword>
<dbReference type="InterPro" id="IPR036156">
    <property type="entry name" value="Beta-gal/glucu_dom_sf"/>
</dbReference>
<evidence type="ECO:0000259" key="5">
    <source>
        <dbReference type="Pfam" id="PF02836"/>
    </source>
</evidence>
<dbReference type="PRINTS" id="PR00132">
    <property type="entry name" value="GLHYDRLASE2"/>
</dbReference>
<dbReference type="GO" id="GO:0004553">
    <property type="term" value="F:hydrolase activity, hydrolyzing O-glycosyl compounds"/>
    <property type="evidence" value="ECO:0007669"/>
    <property type="project" value="InterPro"/>
</dbReference>
<dbReference type="InterPro" id="IPR006103">
    <property type="entry name" value="Glyco_hydro_2_cat"/>
</dbReference>
<evidence type="ECO:0000256" key="1">
    <source>
        <dbReference type="ARBA" id="ARBA00007401"/>
    </source>
</evidence>
<gene>
    <name evidence="7" type="ORF">E1757_25110</name>
</gene>
<dbReference type="OrthoDB" id="9762066at2"/>
<dbReference type="Gene3D" id="2.60.120.260">
    <property type="entry name" value="Galactose-binding domain-like"/>
    <property type="match status" value="1"/>
</dbReference>
<dbReference type="Pfam" id="PF00703">
    <property type="entry name" value="Glyco_hydro_2"/>
    <property type="match status" value="1"/>
</dbReference>
<sequence>MRKQWSLSGTWTFTTDPKDQGERNYWYEQKKGLPEGREVPVPHIWQRDGGELVNYYGTAWYARTFQVHEFDRSKRLFLHFDAVDYLTRVWVNGSYVGEREGGFTPFEFDITDCLNEGTEQTVTVRVYDPQDNADIPIGKQGSWYTRVSGIWQDVYLEERPAIYVEQIKVTPDIDRSAVSVRYRLSAAAAARQVVHFSVKHHLGDGAAVAAGQAEAGAAEGAFELEIPNAVLWDTENPHLYELELTLDSGNGRTDAKTEIFGMRKVEHKDGMILLNGKPLYIRGALDQAFYPDTIYTAPSDAYIQREIELAKQMGFNLLRKHIKIELPRYLYWADRMGMLIWAEAPNYVKWTKRSMLRFRHDLFGMVDRDYNRPSIIIWSIYNEEWGLEWDLANDPEKQRHVAEMYDELKACDPTRLICDNSGWTHVKTDINDHHRYFVCPDQLEAWERDLDEFVVGRPDRNFVDGYPSNGEPIVVSEFGVWGLPSMQKLKEHYGAQEPWWFINQGEESHQEDYKKPVTAAVNFSRFGLDRVFGSFEELAAASQKRMFRAVKSIIEEMRKRPVVAGYVVTEFTDIEWETNGWLDYLRNPKEGFERLKDFNGATAVMADNVNRNLWSGESQAWDVVISNNDMKSFEGSVEWRIEGTDLSGAVPVKLDGRLHLVLEQAIRFTAPAVAEPGFYKLRLELLEGGRRLAINEEELTVSPAAAGNAGGTAVTLYQMPQSLADAMALRGFKVKAGLDQNAVILTDCLDQDVLNHVYEGGQVVFLAEQGEQLEHRGQFTFRHLPEGESWPRASSFNFVDPAWFGGIPLQPEMGWEADALIPNYVVPFSDYKIAGGRRVIPLFGNPQLGESSEIVSGYFQGWIGQVGGSMIRKSHGQGSILLVTWRLMDHYGSHPIATQVLNKLVQQQAELLERAVSTADSIGE</sequence>
<proteinExistence type="inferred from homology"/>
<evidence type="ECO:0000259" key="6">
    <source>
        <dbReference type="Pfam" id="PF02837"/>
    </source>
</evidence>
<evidence type="ECO:0000313" key="8">
    <source>
        <dbReference type="Proteomes" id="UP000295636"/>
    </source>
</evidence>